<keyword evidence="10" id="KW-1185">Reference proteome</keyword>
<dbReference type="InterPro" id="IPR007219">
    <property type="entry name" value="XnlR_reg_dom"/>
</dbReference>
<evidence type="ECO:0000256" key="4">
    <source>
        <dbReference type="ARBA" id="ARBA00023125"/>
    </source>
</evidence>
<evidence type="ECO:0000256" key="7">
    <source>
        <dbReference type="SAM" id="MobiDB-lite"/>
    </source>
</evidence>
<sequence>MDRKQRRRRRPALSCLECRRRKIKCDRNEPCTHCVSAKLQCTYKFYADPVIDVQQQSLGGSSTLSSSVVSPSRSAPVSTTLRSRHASSDMQQTNNDRHHDQCPPHYGPETPLPENLVHPWGPRATAAARHKDQSNTPVVPQLQFNDSATNTPNHNSRQPHSGIEATLGSRYHQAQNEDDGHQAGLQSLLQRIRKLEQASTIGSAHALSETAQDIIASRSGLSESQTILDKSRMLRWSHWLGTAPEFHLIGDCYIEVLGHSKNFSKGDAEIQALLVRIGNGLQKCKSIARRIKLGKPTRCLSWREFALSTPSRAVADTMVNLYFQSFESTHRILHIPTFWSEYRRYWDDPERTTPDLRLKILLVIAIGSSLSEYSDTDTNFHNMVHQWVYTAQAWLSGPLEKDRLNINGLQIHCLTILARQTFAIGGDLVWMSMGSLIHRAMQMGLHRDPTHLQTMSILQSEMRRRLWATIIEMVLQASLDSAMPPRISFDDFDTLAPSNVNDDEISEDTSTPSGNSLVPHARNIYTSTSIQLFLLDSLPTRLRILHLLNGLHTGLSYTEVLALTTHLNDTCREYSTFMKENRAITAFHRNLLDYLVRRFVIVLHCPFMSKARTNPLFYYSVKASLDAAMSVISPEPDKGFSHLMTIGGGLFREGLWHAQTVICLELLGEVDAQASDGTLHRKSAYRDLLKQAVRDMMVLVTERIRHRETNIKSHMFLSMILAQAEATAETTTLDAPSPSPRLRIAQTAVESLEVCIGLLQDRVDTSTTTTFPSPMDVGLGVSNPPNGTGLQGGGEYGSQGFYGTGVGGIGGGFDLADLDLEFFLPDAGFNYQ</sequence>
<feature type="compositionally biased region" description="Polar residues" evidence="7">
    <location>
        <begin position="134"/>
        <end position="159"/>
    </location>
</feature>
<keyword evidence="6" id="KW-0539">Nucleus</keyword>
<reference evidence="9 10" key="1">
    <citation type="submission" date="2015-01" db="EMBL/GenBank/DDBJ databases">
        <title>The Genome Sequence of Exophiala oligosperma CBS72588.</title>
        <authorList>
            <consortium name="The Broad Institute Genomics Platform"/>
            <person name="Cuomo C."/>
            <person name="de Hoog S."/>
            <person name="Gorbushina A."/>
            <person name="Stielow B."/>
            <person name="Teixiera M."/>
            <person name="Abouelleil A."/>
            <person name="Chapman S.B."/>
            <person name="Priest M."/>
            <person name="Young S.K."/>
            <person name="Wortman J."/>
            <person name="Nusbaum C."/>
            <person name="Birren B."/>
        </authorList>
    </citation>
    <scope>NUCLEOTIDE SEQUENCE [LARGE SCALE GENOMIC DNA]</scope>
    <source>
        <strain evidence="9 10">CBS 72588</strain>
    </source>
</reference>
<evidence type="ECO:0000256" key="5">
    <source>
        <dbReference type="ARBA" id="ARBA00023163"/>
    </source>
</evidence>
<keyword evidence="4" id="KW-0238">DNA-binding</keyword>
<dbReference type="PANTHER" id="PTHR31944">
    <property type="entry name" value="HEME-RESPONSIVE ZINC FINGER TRANSCRIPTION FACTOR HAP1"/>
    <property type="match status" value="1"/>
</dbReference>
<organism evidence="9 10">
    <name type="scientific">Exophiala oligosperma</name>
    <dbReference type="NCBI Taxonomy" id="215243"/>
    <lineage>
        <taxon>Eukaryota</taxon>
        <taxon>Fungi</taxon>
        <taxon>Dikarya</taxon>
        <taxon>Ascomycota</taxon>
        <taxon>Pezizomycotina</taxon>
        <taxon>Eurotiomycetes</taxon>
        <taxon>Chaetothyriomycetidae</taxon>
        <taxon>Chaetothyriales</taxon>
        <taxon>Herpotrichiellaceae</taxon>
        <taxon>Exophiala</taxon>
    </lineage>
</organism>
<dbReference type="InterPro" id="IPR051430">
    <property type="entry name" value="Fungal_TF_Env_Response"/>
</dbReference>
<feature type="region of interest" description="Disordered" evidence="7">
    <location>
        <begin position="60"/>
        <end position="162"/>
    </location>
</feature>
<dbReference type="OrthoDB" id="4337792at2759"/>
<dbReference type="Gene3D" id="4.10.240.10">
    <property type="entry name" value="Zn(2)-C6 fungal-type DNA-binding domain"/>
    <property type="match status" value="1"/>
</dbReference>
<dbReference type="SMART" id="SM00066">
    <property type="entry name" value="GAL4"/>
    <property type="match status" value="1"/>
</dbReference>
<dbReference type="SMART" id="SM00906">
    <property type="entry name" value="Fungal_trans"/>
    <property type="match status" value="1"/>
</dbReference>
<name>A0A0D2EAW8_9EURO</name>
<evidence type="ECO:0000256" key="3">
    <source>
        <dbReference type="ARBA" id="ARBA00023015"/>
    </source>
</evidence>
<dbReference type="GeneID" id="27355607"/>
<dbReference type="GO" id="GO:0001228">
    <property type="term" value="F:DNA-binding transcription activator activity, RNA polymerase II-specific"/>
    <property type="evidence" value="ECO:0007669"/>
    <property type="project" value="TreeGrafter"/>
</dbReference>
<keyword evidence="3" id="KW-0805">Transcription regulation</keyword>
<accession>A0A0D2EAW8</accession>
<dbReference type="InterPro" id="IPR001138">
    <property type="entry name" value="Zn2Cys6_DnaBD"/>
</dbReference>
<evidence type="ECO:0000313" key="10">
    <source>
        <dbReference type="Proteomes" id="UP000053342"/>
    </source>
</evidence>
<dbReference type="GO" id="GO:0006351">
    <property type="term" value="P:DNA-templated transcription"/>
    <property type="evidence" value="ECO:0007669"/>
    <property type="project" value="InterPro"/>
</dbReference>
<dbReference type="CDD" id="cd00067">
    <property type="entry name" value="GAL4"/>
    <property type="match status" value="1"/>
</dbReference>
<dbReference type="Pfam" id="PF00172">
    <property type="entry name" value="Zn_clus"/>
    <property type="match status" value="1"/>
</dbReference>
<dbReference type="GO" id="GO:0000978">
    <property type="term" value="F:RNA polymerase II cis-regulatory region sequence-specific DNA binding"/>
    <property type="evidence" value="ECO:0007669"/>
    <property type="project" value="TreeGrafter"/>
</dbReference>
<keyword evidence="2" id="KW-0862">Zinc</keyword>
<keyword evidence="1" id="KW-0479">Metal-binding</keyword>
<dbReference type="PANTHER" id="PTHR31944:SF129">
    <property type="entry name" value="ASPYRIDONES CLUSTER REGULATOR APDR-RELATED"/>
    <property type="match status" value="1"/>
</dbReference>
<evidence type="ECO:0000313" key="9">
    <source>
        <dbReference type="EMBL" id="KIW45119.1"/>
    </source>
</evidence>
<dbReference type="GO" id="GO:0008270">
    <property type="term" value="F:zinc ion binding"/>
    <property type="evidence" value="ECO:0007669"/>
    <property type="project" value="InterPro"/>
</dbReference>
<evidence type="ECO:0000256" key="2">
    <source>
        <dbReference type="ARBA" id="ARBA00022833"/>
    </source>
</evidence>
<gene>
    <name evidence="9" type="ORF">PV06_03533</name>
</gene>
<dbReference type="VEuPathDB" id="FungiDB:PV06_03533"/>
<dbReference type="PROSITE" id="PS00463">
    <property type="entry name" value="ZN2_CY6_FUNGAL_1"/>
    <property type="match status" value="1"/>
</dbReference>
<dbReference type="RefSeq" id="XP_016265335.1">
    <property type="nucleotide sequence ID" value="XM_016404330.1"/>
</dbReference>
<dbReference type="HOGENOM" id="CLU_007091_3_0_1"/>
<dbReference type="Proteomes" id="UP000053342">
    <property type="component" value="Unassembled WGS sequence"/>
</dbReference>
<dbReference type="GO" id="GO:0005634">
    <property type="term" value="C:nucleus"/>
    <property type="evidence" value="ECO:0007669"/>
    <property type="project" value="TreeGrafter"/>
</dbReference>
<dbReference type="InterPro" id="IPR036864">
    <property type="entry name" value="Zn2-C6_fun-type_DNA-bd_sf"/>
</dbReference>
<dbReference type="CDD" id="cd12148">
    <property type="entry name" value="fungal_TF_MHR"/>
    <property type="match status" value="1"/>
</dbReference>
<evidence type="ECO:0000259" key="8">
    <source>
        <dbReference type="PROSITE" id="PS50048"/>
    </source>
</evidence>
<dbReference type="SUPFAM" id="SSF57701">
    <property type="entry name" value="Zn2/Cys6 DNA-binding domain"/>
    <property type="match status" value="1"/>
</dbReference>
<dbReference type="EMBL" id="KN847334">
    <property type="protein sequence ID" value="KIW45119.1"/>
    <property type="molecule type" value="Genomic_DNA"/>
</dbReference>
<keyword evidence="5" id="KW-0804">Transcription</keyword>
<dbReference type="Pfam" id="PF04082">
    <property type="entry name" value="Fungal_trans"/>
    <property type="match status" value="1"/>
</dbReference>
<evidence type="ECO:0000256" key="6">
    <source>
        <dbReference type="ARBA" id="ARBA00023242"/>
    </source>
</evidence>
<dbReference type="AlphaFoldDB" id="A0A0D2EAW8"/>
<protein>
    <recommendedName>
        <fullName evidence="8">Zn(2)-C6 fungal-type domain-containing protein</fullName>
    </recommendedName>
</protein>
<evidence type="ECO:0000256" key="1">
    <source>
        <dbReference type="ARBA" id="ARBA00022723"/>
    </source>
</evidence>
<dbReference type="PROSITE" id="PS50048">
    <property type="entry name" value="ZN2_CY6_FUNGAL_2"/>
    <property type="match status" value="1"/>
</dbReference>
<feature type="compositionally biased region" description="Low complexity" evidence="7">
    <location>
        <begin position="60"/>
        <end position="80"/>
    </location>
</feature>
<proteinExistence type="predicted"/>
<feature type="domain" description="Zn(2)-C6 fungal-type" evidence="8">
    <location>
        <begin position="14"/>
        <end position="43"/>
    </location>
</feature>